<gene>
    <name evidence="3" type="ORF">D6D19_07146</name>
</gene>
<feature type="domain" description="DUF3752" evidence="2">
    <location>
        <begin position="161"/>
        <end position="328"/>
    </location>
</feature>
<dbReference type="InterPro" id="IPR022226">
    <property type="entry name" value="DUF3752"/>
</dbReference>
<feature type="region of interest" description="Disordered" evidence="1">
    <location>
        <begin position="218"/>
        <end position="316"/>
    </location>
</feature>
<organism evidence="3 4">
    <name type="scientific">Aureobasidium pullulans</name>
    <name type="common">Black yeast</name>
    <name type="synonym">Pullularia pullulans</name>
    <dbReference type="NCBI Taxonomy" id="5580"/>
    <lineage>
        <taxon>Eukaryota</taxon>
        <taxon>Fungi</taxon>
        <taxon>Dikarya</taxon>
        <taxon>Ascomycota</taxon>
        <taxon>Pezizomycotina</taxon>
        <taxon>Dothideomycetes</taxon>
        <taxon>Dothideomycetidae</taxon>
        <taxon>Dothideales</taxon>
        <taxon>Saccotheciaceae</taxon>
        <taxon>Aureobasidium</taxon>
    </lineage>
</organism>
<dbReference type="InterPro" id="IPR046331">
    <property type="entry name" value="GPAM1-like"/>
</dbReference>
<feature type="compositionally biased region" description="Low complexity" evidence="1">
    <location>
        <begin position="84"/>
        <end position="93"/>
    </location>
</feature>
<feature type="compositionally biased region" description="Polar residues" evidence="1">
    <location>
        <begin position="183"/>
        <end position="195"/>
    </location>
</feature>
<evidence type="ECO:0000256" key="1">
    <source>
        <dbReference type="SAM" id="MobiDB-lite"/>
    </source>
</evidence>
<evidence type="ECO:0000313" key="4">
    <source>
        <dbReference type="Proteomes" id="UP000308802"/>
    </source>
</evidence>
<feature type="compositionally biased region" description="Polar residues" evidence="1">
    <location>
        <begin position="27"/>
        <end position="38"/>
    </location>
</feature>
<feature type="region of interest" description="Disordered" evidence="1">
    <location>
        <begin position="1"/>
        <end position="200"/>
    </location>
</feature>
<dbReference type="Proteomes" id="UP000308802">
    <property type="component" value="Unassembled WGS sequence"/>
</dbReference>
<sequence length="334" mass="35553">MSAAGPELPPHILAKRKRQQEEEQKDQPATSSGANQESPQDKRQRVAGPELPQSASPAPASPTLPQSAGPTLPPSKPEPQVVQPVTGPARPVAGPAPPPAPLDERPTAPPDSDSDSDDDDFGPALPSATDPNPSTNDYGPSIPQPEAAPARAQRDEWMTLPPQQDDLAARMDPSKIRARGFNTGKNARGGNTTPAGGNIAAAWTETPEQKLKRLQDEAMGVKPASAGHVDAKEAARNKEREAEARRIREQTVSLSKCATPGPRTNVLLQKQTRGPSLMDQHKETNPENKEDDPTKRAFDREKDIGGSSLGLVDKKDLLNKASNFGSKFAGGSYL</sequence>
<proteinExistence type="predicted"/>
<accession>A0A4S9LCM4</accession>
<dbReference type="AlphaFoldDB" id="A0A4S9LCM4"/>
<reference evidence="3 4" key="1">
    <citation type="submission" date="2018-10" db="EMBL/GenBank/DDBJ databases">
        <title>Fifty Aureobasidium pullulans genomes reveal a recombining polyextremotolerant generalist.</title>
        <authorList>
            <person name="Gostincar C."/>
            <person name="Turk M."/>
            <person name="Zajc J."/>
            <person name="Gunde-Cimerman N."/>
        </authorList>
    </citation>
    <scope>NUCLEOTIDE SEQUENCE [LARGE SCALE GENOMIC DNA]</scope>
    <source>
        <strain evidence="3 4">EXF-10659</strain>
    </source>
</reference>
<evidence type="ECO:0000313" key="3">
    <source>
        <dbReference type="EMBL" id="THW71719.1"/>
    </source>
</evidence>
<evidence type="ECO:0000259" key="2">
    <source>
        <dbReference type="Pfam" id="PF12572"/>
    </source>
</evidence>
<feature type="compositionally biased region" description="Low complexity" evidence="1">
    <location>
        <begin position="51"/>
        <end position="68"/>
    </location>
</feature>
<feature type="compositionally biased region" description="Basic and acidic residues" evidence="1">
    <location>
        <begin position="279"/>
        <end position="304"/>
    </location>
</feature>
<name>A0A4S9LCM4_AURPU</name>
<dbReference type="Pfam" id="PF12572">
    <property type="entry name" value="DUF3752"/>
    <property type="match status" value="1"/>
</dbReference>
<protein>
    <recommendedName>
        <fullName evidence="2">DUF3752 domain-containing protein</fullName>
    </recommendedName>
</protein>
<dbReference type="EMBL" id="QZAO01000275">
    <property type="protein sequence ID" value="THW71719.1"/>
    <property type="molecule type" value="Genomic_DNA"/>
</dbReference>
<feature type="compositionally biased region" description="Acidic residues" evidence="1">
    <location>
        <begin position="112"/>
        <end position="121"/>
    </location>
</feature>
<dbReference type="PANTHER" id="PTHR46370">
    <property type="entry name" value="GPALPP MOTIFS-CONTAINING PROTEIN 1"/>
    <property type="match status" value="1"/>
</dbReference>
<feature type="compositionally biased region" description="Basic and acidic residues" evidence="1">
    <location>
        <begin position="229"/>
        <end position="249"/>
    </location>
</feature>
<feature type="compositionally biased region" description="Polar residues" evidence="1">
    <location>
        <begin position="129"/>
        <end position="138"/>
    </location>
</feature>
<dbReference type="PANTHER" id="PTHR46370:SF1">
    <property type="entry name" value="GPALPP MOTIFS-CONTAINING PROTEIN 1"/>
    <property type="match status" value="1"/>
</dbReference>
<comment type="caution">
    <text evidence="3">The sequence shown here is derived from an EMBL/GenBank/DDBJ whole genome shotgun (WGS) entry which is preliminary data.</text>
</comment>